<dbReference type="PANTHER" id="PTHR10957">
    <property type="entry name" value="RAP1 GTPASE-GDP DISSOCIATION STIMULATOR 1"/>
    <property type="match status" value="1"/>
</dbReference>
<proteinExistence type="predicted"/>
<evidence type="ECO:0000313" key="9">
    <source>
        <dbReference type="Proteomes" id="UP000053958"/>
    </source>
</evidence>
<evidence type="ECO:0000256" key="1">
    <source>
        <dbReference type="ARBA" id="ARBA00004173"/>
    </source>
</evidence>
<feature type="compositionally biased region" description="Basic and acidic residues" evidence="7">
    <location>
        <begin position="1"/>
        <end position="12"/>
    </location>
</feature>
<dbReference type="OrthoDB" id="26149at2759"/>
<dbReference type="SMART" id="SM00185">
    <property type="entry name" value="ARM"/>
    <property type="match status" value="4"/>
</dbReference>
<dbReference type="SUPFAM" id="SSF48371">
    <property type="entry name" value="ARM repeat"/>
    <property type="match status" value="1"/>
</dbReference>
<dbReference type="InterPro" id="IPR040144">
    <property type="entry name" value="RAP1GDS1"/>
</dbReference>
<evidence type="ECO:0000313" key="8">
    <source>
        <dbReference type="EMBL" id="KKA22046.1"/>
    </source>
</evidence>
<dbReference type="InterPro" id="IPR000225">
    <property type="entry name" value="Armadillo"/>
</dbReference>
<dbReference type="STRING" id="1408163.A0A0F4YW21"/>
<evidence type="ECO:0000256" key="5">
    <source>
        <dbReference type="ARBA" id="ARBA00022824"/>
    </source>
</evidence>
<evidence type="ECO:0000256" key="3">
    <source>
        <dbReference type="ARBA" id="ARBA00004514"/>
    </source>
</evidence>
<dbReference type="EMBL" id="LASV01000160">
    <property type="protein sequence ID" value="KKA22046.1"/>
    <property type="molecule type" value="Genomic_DNA"/>
</dbReference>
<feature type="compositionally biased region" description="Polar residues" evidence="7">
    <location>
        <begin position="21"/>
        <end position="35"/>
    </location>
</feature>
<protein>
    <submittedName>
        <fullName evidence="8">GTP binding protein</fullName>
    </submittedName>
</protein>
<accession>A0A0F4YW21</accession>
<evidence type="ECO:0000256" key="7">
    <source>
        <dbReference type="SAM" id="MobiDB-lite"/>
    </source>
</evidence>
<comment type="subcellular location">
    <subcellularLocation>
        <location evidence="3">Cytoplasm</location>
        <location evidence="3">Cytosol</location>
    </subcellularLocation>
    <subcellularLocation>
        <location evidence="2">Endoplasmic reticulum</location>
    </subcellularLocation>
    <subcellularLocation>
        <location evidence="1">Mitochondrion</location>
    </subcellularLocation>
</comment>
<keyword evidence="9" id="KW-1185">Reference proteome</keyword>
<dbReference type="GO" id="GO:0005829">
    <property type="term" value="C:cytosol"/>
    <property type="evidence" value="ECO:0007669"/>
    <property type="project" value="UniProtKB-SubCell"/>
</dbReference>
<dbReference type="InterPro" id="IPR011989">
    <property type="entry name" value="ARM-like"/>
</dbReference>
<keyword evidence="4" id="KW-0963">Cytoplasm</keyword>
<dbReference type="Gene3D" id="1.25.10.10">
    <property type="entry name" value="Leucine-rich Repeat Variant"/>
    <property type="match status" value="2"/>
</dbReference>
<gene>
    <name evidence="8" type="ORF">T310_3936</name>
</gene>
<dbReference type="GO" id="GO:0005085">
    <property type="term" value="F:guanyl-nucleotide exchange factor activity"/>
    <property type="evidence" value="ECO:0007669"/>
    <property type="project" value="InterPro"/>
</dbReference>
<dbReference type="GO" id="GO:0005739">
    <property type="term" value="C:mitochondrion"/>
    <property type="evidence" value="ECO:0007669"/>
    <property type="project" value="UniProtKB-SubCell"/>
</dbReference>
<reference evidence="8 9" key="1">
    <citation type="submission" date="2015-04" db="EMBL/GenBank/DDBJ databases">
        <authorList>
            <person name="Heijne W.H."/>
            <person name="Fedorova N.D."/>
            <person name="Nierman W.C."/>
            <person name="Vollebregt A.W."/>
            <person name="Zhao Z."/>
            <person name="Wu L."/>
            <person name="Kumar M."/>
            <person name="Stam H."/>
            <person name="van den Berg M.A."/>
            <person name="Pel H.J."/>
        </authorList>
    </citation>
    <scope>NUCLEOTIDE SEQUENCE [LARGE SCALE GENOMIC DNA]</scope>
    <source>
        <strain evidence="8 9">CBS 393.64</strain>
    </source>
</reference>
<keyword evidence="6" id="KW-0496">Mitochondrion</keyword>
<dbReference type="RefSeq" id="XP_013328658.1">
    <property type="nucleotide sequence ID" value="XM_013473204.1"/>
</dbReference>
<dbReference type="GeneID" id="25316285"/>
<feature type="region of interest" description="Disordered" evidence="7">
    <location>
        <begin position="1"/>
        <end position="39"/>
    </location>
</feature>
<comment type="caution">
    <text evidence="8">The sequence shown here is derived from an EMBL/GenBank/DDBJ whole genome shotgun (WGS) entry which is preliminary data.</text>
</comment>
<dbReference type="GO" id="GO:0005783">
    <property type="term" value="C:endoplasmic reticulum"/>
    <property type="evidence" value="ECO:0007669"/>
    <property type="project" value="UniProtKB-SubCell"/>
</dbReference>
<dbReference type="AlphaFoldDB" id="A0A0F4YW21"/>
<organism evidence="8 9">
    <name type="scientific">Rasamsonia emersonii (strain ATCC 16479 / CBS 393.64 / IMI 116815)</name>
    <dbReference type="NCBI Taxonomy" id="1408163"/>
    <lineage>
        <taxon>Eukaryota</taxon>
        <taxon>Fungi</taxon>
        <taxon>Dikarya</taxon>
        <taxon>Ascomycota</taxon>
        <taxon>Pezizomycotina</taxon>
        <taxon>Eurotiomycetes</taxon>
        <taxon>Eurotiomycetidae</taxon>
        <taxon>Eurotiales</taxon>
        <taxon>Trichocomaceae</taxon>
        <taxon>Rasamsonia</taxon>
    </lineage>
</organism>
<sequence length="719" mass="79031">MASQHDENDKSGASEPAPISSGCSSITETAETHIQPSKELEFPAVKTILSELTDSAPSAPERGQLSLQPEEQDKMFRALQDVLLKTEENEGNFDVQELVSSLEQADADSRRGQRKLKALEGVSSTLDKLWQSRSHYMAQAAEALANGSRDPSWRAPFGQAGILDFFLRVVASKEKIDDDILFHSLRLIGNSCADTDENRQIVITNNYTLPIIRLLLNPALVHVAIPVLYNICADFEPAQSQVSGNRIGYILLKLISEGAIEGNSLLNYAYELVEMASEHEEGIEASPDGTIVLLMNLAVDKTTTFAQFACLVNCLVAYLRNERFQNACIRHRLVEQLLSVLRHSYATDADQSSSEDVQLLSQLRLKLNQALSDLSALPQFADTYPLDSPLSNTLRAWLEGAEDQLQICACVMLGNLARSDEVCKFMVERLEIHKQLIALLKTDARGSVLHSALGFLKNLAIAGENRQHLGDAGIIPAVSRLWTFDTVPQVQFAAASLTRQVITSSFENISRLLISLSSDPDSPANARTYLSLLLSLFSKTDAAPIKTEIGRTIASICRTVTSRAREGDDEAQALLERLFSLHEGIARPLGAMITQTEWPVVRSEGWFALALMASSPKGSLAVVDCLQNMEVYQLLEDSLTVEIPASAPEAEKLQKSKDRDNVIVLVKELLSNDVCIPITYFFGSEADFQFATARNSFRNPQSQAAGADEEGCFRLNANK</sequence>
<dbReference type="InterPro" id="IPR016024">
    <property type="entry name" value="ARM-type_fold"/>
</dbReference>
<name>A0A0F4YW21_RASE3</name>
<evidence type="ECO:0000256" key="2">
    <source>
        <dbReference type="ARBA" id="ARBA00004240"/>
    </source>
</evidence>
<evidence type="ECO:0000256" key="4">
    <source>
        <dbReference type="ARBA" id="ARBA00022490"/>
    </source>
</evidence>
<evidence type="ECO:0000256" key="6">
    <source>
        <dbReference type="ARBA" id="ARBA00023128"/>
    </source>
</evidence>
<keyword evidence="5" id="KW-0256">Endoplasmic reticulum</keyword>
<dbReference type="Proteomes" id="UP000053958">
    <property type="component" value="Unassembled WGS sequence"/>
</dbReference>